<evidence type="ECO:0000313" key="6">
    <source>
        <dbReference type="EMBL" id="KAG0562510.1"/>
    </source>
</evidence>
<organism evidence="6 7">
    <name type="scientific">Ceratodon purpureus</name>
    <name type="common">Fire moss</name>
    <name type="synonym">Dicranum purpureum</name>
    <dbReference type="NCBI Taxonomy" id="3225"/>
    <lineage>
        <taxon>Eukaryota</taxon>
        <taxon>Viridiplantae</taxon>
        <taxon>Streptophyta</taxon>
        <taxon>Embryophyta</taxon>
        <taxon>Bryophyta</taxon>
        <taxon>Bryophytina</taxon>
        <taxon>Bryopsida</taxon>
        <taxon>Dicranidae</taxon>
        <taxon>Pseudoditrichales</taxon>
        <taxon>Ditrichaceae</taxon>
        <taxon>Ceratodon</taxon>
    </lineage>
</organism>
<name>A0A8T0GU19_CERPU</name>
<evidence type="ECO:0000256" key="4">
    <source>
        <dbReference type="SAM" id="MobiDB-lite"/>
    </source>
</evidence>
<comment type="caution">
    <text evidence="6">The sequence shown here is derived from an EMBL/GenBank/DDBJ whole genome shotgun (WGS) entry which is preliminary data.</text>
</comment>
<evidence type="ECO:0000313" key="7">
    <source>
        <dbReference type="Proteomes" id="UP000822688"/>
    </source>
</evidence>
<dbReference type="EMBL" id="CM026430">
    <property type="protein sequence ID" value="KAG0562510.1"/>
    <property type="molecule type" value="Genomic_DNA"/>
</dbReference>
<dbReference type="PANTHER" id="PTHR11527">
    <property type="entry name" value="HEAT-SHOCK PROTEIN 20 FAMILY MEMBER"/>
    <property type="match status" value="1"/>
</dbReference>
<comment type="similarity">
    <text evidence="2 3">Belongs to the small heat shock protein (HSP20) family.</text>
</comment>
<feature type="region of interest" description="Disordered" evidence="4">
    <location>
        <begin position="26"/>
        <end position="45"/>
    </location>
</feature>
<dbReference type="SUPFAM" id="SSF49764">
    <property type="entry name" value="HSP20-like chaperones"/>
    <property type="match status" value="1"/>
</dbReference>
<feature type="compositionally biased region" description="Basic residues" evidence="4">
    <location>
        <begin position="29"/>
        <end position="38"/>
    </location>
</feature>
<dbReference type="InterPro" id="IPR031107">
    <property type="entry name" value="Small_HSP"/>
</dbReference>
<evidence type="ECO:0000256" key="2">
    <source>
        <dbReference type="PROSITE-ProRule" id="PRU00285"/>
    </source>
</evidence>
<feature type="domain" description="SHSP" evidence="5">
    <location>
        <begin position="44"/>
        <end position="164"/>
    </location>
</feature>
<evidence type="ECO:0000259" key="5">
    <source>
        <dbReference type="PROSITE" id="PS01031"/>
    </source>
</evidence>
<dbReference type="Proteomes" id="UP000822688">
    <property type="component" value="Chromosome 9"/>
</dbReference>
<dbReference type="InterPro" id="IPR002068">
    <property type="entry name" value="A-crystallin/Hsp20_dom"/>
</dbReference>
<dbReference type="Gene3D" id="2.60.40.790">
    <property type="match status" value="1"/>
</dbReference>
<sequence length="164" mass="18848">MDFFVVDTDPLMTTLHQLVHHPEDEFERKVKRQRRDHRRDHDEARHVTIATPVDVKENADAYLFIADVPGLRKKDIEVVIENDNVLTMRGKRNHDEDEEKTEEDTKFIRMERTPVKLMRKFTLPSDAKTAGITAACVDGVLTVTVPKLPPAEPEKPKTVQIVVS</sequence>
<evidence type="ECO:0000256" key="3">
    <source>
        <dbReference type="RuleBase" id="RU003616"/>
    </source>
</evidence>
<evidence type="ECO:0000256" key="1">
    <source>
        <dbReference type="ARBA" id="ARBA00023016"/>
    </source>
</evidence>
<keyword evidence="1" id="KW-0346">Stress response</keyword>
<reference evidence="6" key="1">
    <citation type="submission" date="2020-06" db="EMBL/GenBank/DDBJ databases">
        <title>WGS assembly of Ceratodon purpureus strain R40.</title>
        <authorList>
            <person name="Carey S.B."/>
            <person name="Jenkins J."/>
            <person name="Shu S."/>
            <person name="Lovell J.T."/>
            <person name="Sreedasyam A."/>
            <person name="Maumus F."/>
            <person name="Tiley G.P."/>
            <person name="Fernandez-Pozo N."/>
            <person name="Barry K."/>
            <person name="Chen C."/>
            <person name="Wang M."/>
            <person name="Lipzen A."/>
            <person name="Daum C."/>
            <person name="Saski C.A."/>
            <person name="Payton A.C."/>
            <person name="Mcbreen J.C."/>
            <person name="Conrad R.E."/>
            <person name="Kollar L.M."/>
            <person name="Olsson S."/>
            <person name="Huttunen S."/>
            <person name="Landis J.B."/>
            <person name="Wickett N.J."/>
            <person name="Johnson M.G."/>
            <person name="Rensing S.A."/>
            <person name="Grimwood J."/>
            <person name="Schmutz J."/>
            <person name="Mcdaniel S.F."/>
        </authorList>
    </citation>
    <scope>NUCLEOTIDE SEQUENCE</scope>
    <source>
        <strain evidence="6">R40</strain>
    </source>
</reference>
<dbReference type="PROSITE" id="PS01031">
    <property type="entry name" value="SHSP"/>
    <property type="match status" value="1"/>
</dbReference>
<keyword evidence="7" id="KW-1185">Reference proteome</keyword>
<dbReference type="Pfam" id="PF00011">
    <property type="entry name" value="HSP20"/>
    <property type="match status" value="1"/>
</dbReference>
<dbReference type="CDD" id="cd06464">
    <property type="entry name" value="ACD_sHsps-like"/>
    <property type="match status" value="1"/>
</dbReference>
<accession>A0A8T0GU19</accession>
<proteinExistence type="inferred from homology"/>
<gene>
    <name evidence="6" type="ORF">KC19_9G152200</name>
</gene>
<protein>
    <recommendedName>
        <fullName evidence="5">SHSP domain-containing protein</fullName>
    </recommendedName>
</protein>
<dbReference type="AlphaFoldDB" id="A0A8T0GU19"/>
<dbReference type="OrthoDB" id="1431247at2759"/>
<dbReference type="InterPro" id="IPR008978">
    <property type="entry name" value="HSP20-like_chaperone"/>
</dbReference>